<dbReference type="GO" id="GO:0015250">
    <property type="term" value="F:water channel activity"/>
    <property type="evidence" value="ECO:0007669"/>
    <property type="project" value="UniProtKB-ARBA"/>
</dbReference>
<dbReference type="InterPro" id="IPR000425">
    <property type="entry name" value="MIP"/>
</dbReference>
<feature type="compositionally biased region" description="Basic and acidic residues" evidence="9">
    <location>
        <begin position="10"/>
        <end position="23"/>
    </location>
</feature>
<dbReference type="PRINTS" id="PR00783">
    <property type="entry name" value="MINTRINSICP"/>
</dbReference>
<feature type="transmembrane region" description="Helical" evidence="10">
    <location>
        <begin position="263"/>
        <end position="285"/>
    </location>
</feature>
<evidence type="ECO:0000256" key="9">
    <source>
        <dbReference type="SAM" id="MobiDB-lite"/>
    </source>
</evidence>
<evidence type="ECO:0000256" key="6">
    <source>
        <dbReference type="ARBA" id="ARBA00022989"/>
    </source>
</evidence>
<dbReference type="GO" id="GO:0005886">
    <property type="term" value="C:plasma membrane"/>
    <property type="evidence" value="ECO:0007669"/>
    <property type="project" value="UniProtKB-ARBA"/>
</dbReference>
<dbReference type="SUPFAM" id="SSF81338">
    <property type="entry name" value="Aquaporin-like"/>
    <property type="match status" value="1"/>
</dbReference>
<dbReference type="NCBIfam" id="TIGR00861">
    <property type="entry name" value="MIP"/>
    <property type="match status" value="1"/>
</dbReference>
<feature type="transmembrane region" description="Helical" evidence="10">
    <location>
        <begin position="186"/>
        <end position="210"/>
    </location>
</feature>
<dbReference type="GO" id="GO:0048878">
    <property type="term" value="P:chemical homeostasis"/>
    <property type="evidence" value="ECO:0007669"/>
    <property type="project" value="UniProtKB-ARBA"/>
</dbReference>
<evidence type="ECO:0000313" key="12">
    <source>
        <dbReference type="Proteomes" id="UP001634394"/>
    </source>
</evidence>
<dbReference type="Proteomes" id="UP001634394">
    <property type="component" value="Unassembled WGS sequence"/>
</dbReference>
<evidence type="ECO:0000256" key="2">
    <source>
        <dbReference type="ARBA" id="ARBA00006175"/>
    </source>
</evidence>
<name>A0ABD3VBG6_SINWO</name>
<comment type="subcellular location">
    <subcellularLocation>
        <location evidence="1">Membrane</location>
        <topology evidence="1">Multi-pass membrane protein</topology>
    </subcellularLocation>
</comment>
<evidence type="ECO:0000256" key="1">
    <source>
        <dbReference type="ARBA" id="ARBA00004141"/>
    </source>
</evidence>
<feature type="transmembrane region" description="Helical" evidence="10">
    <location>
        <begin position="144"/>
        <end position="165"/>
    </location>
</feature>
<dbReference type="EMBL" id="JBJQND010000012">
    <property type="protein sequence ID" value="KAL3858935.1"/>
    <property type="molecule type" value="Genomic_DNA"/>
</dbReference>
<dbReference type="FunFam" id="1.20.1080.10:FF:000009">
    <property type="entry name" value="aquaporin-4 isoform X1"/>
    <property type="match status" value="1"/>
</dbReference>
<comment type="caution">
    <text evidence="11">The sequence shown here is derived from an EMBL/GenBank/DDBJ whole genome shotgun (WGS) entry which is preliminary data.</text>
</comment>
<evidence type="ECO:0000256" key="5">
    <source>
        <dbReference type="ARBA" id="ARBA00022737"/>
    </source>
</evidence>
<feature type="region of interest" description="Disordered" evidence="9">
    <location>
        <begin position="1"/>
        <end position="29"/>
    </location>
</feature>
<keyword evidence="6 10" id="KW-1133">Transmembrane helix</keyword>
<dbReference type="AlphaFoldDB" id="A0ABD3VBG6"/>
<feature type="transmembrane region" description="Helical" evidence="10">
    <location>
        <begin position="305"/>
        <end position="326"/>
    </location>
</feature>
<reference evidence="11 12" key="1">
    <citation type="submission" date="2024-11" db="EMBL/GenBank/DDBJ databases">
        <title>Chromosome-level genome assembly of the freshwater bivalve Anodonta woodiana.</title>
        <authorList>
            <person name="Chen X."/>
        </authorList>
    </citation>
    <scope>NUCLEOTIDE SEQUENCE [LARGE SCALE GENOMIC DNA]</scope>
    <source>
        <strain evidence="11">MN2024</strain>
        <tissue evidence="11">Gills</tissue>
    </source>
</reference>
<accession>A0ABD3VBG6</accession>
<dbReference type="Gene3D" id="1.20.1080.10">
    <property type="entry name" value="Glycerol uptake facilitator protein"/>
    <property type="match status" value="1"/>
</dbReference>
<feature type="compositionally biased region" description="Basic and acidic residues" evidence="9">
    <location>
        <begin position="368"/>
        <end position="382"/>
    </location>
</feature>
<evidence type="ECO:0000313" key="11">
    <source>
        <dbReference type="EMBL" id="KAL3858935.1"/>
    </source>
</evidence>
<keyword evidence="7 10" id="KW-0472">Membrane</keyword>
<sequence length="382" mass="41981">MEKQVQAGSSKEEERKEKEKEADDLVDPLNELEHLSIYSGESFPEQKQSPRKNLMSRNTSLLEKSERENTFPVNLHKLRMLTSVDDIKSLRFWKAVAAEFVGTFILVLVGCGSCIQNWSSGNYITLRINDTDVNLINNYSSADIVQIALAFGLSVATVICIIGHVSGGHVNPAVTSAMLITRRISLARAFLFIVIQLLGAMVGAGILRLVTPNERQEALGCTMLGPGVGGFMGAGVELCITFVLVLTVFAACDKQRKDLGGSFPLTIGLSVTMCHLFAIRFTGSSMNTARSFGPAVVMGIWKDHWVYWVGPILGGVLAGLTYDNVFSMNASLQKCRAFFLASQYDNENYKARKAKIRIIEEDLEEGEETKGEETRLAPIAEK</sequence>
<evidence type="ECO:0000256" key="3">
    <source>
        <dbReference type="ARBA" id="ARBA00022448"/>
    </source>
</evidence>
<dbReference type="Pfam" id="PF00230">
    <property type="entry name" value="MIP"/>
    <property type="match status" value="1"/>
</dbReference>
<dbReference type="PANTHER" id="PTHR19139:SF199">
    <property type="entry name" value="MIP17260P"/>
    <property type="match status" value="1"/>
</dbReference>
<evidence type="ECO:0000256" key="10">
    <source>
        <dbReference type="SAM" id="Phobius"/>
    </source>
</evidence>
<feature type="transmembrane region" description="Helical" evidence="10">
    <location>
        <begin position="230"/>
        <end position="251"/>
    </location>
</feature>
<dbReference type="InterPro" id="IPR023271">
    <property type="entry name" value="Aquaporin-like"/>
</dbReference>
<evidence type="ECO:0000256" key="8">
    <source>
        <dbReference type="RuleBase" id="RU000477"/>
    </source>
</evidence>
<dbReference type="InterPro" id="IPR034294">
    <property type="entry name" value="Aquaporin_transptr"/>
</dbReference>
<protein>
    <submittedName>
        <fullName evidence="11">Uncharacterized protein</fullName>
    </submittedName>
</protein>
<dbReference type="PANTHER" id="PTHR19139">
    <property type="entry name" value="AQUAPORIN TRANSPORTER"/>
    <property type="match status" value="1"/>
</dbReference>
<keyword evidence="4 8" id="KW-0812">Transmembrane</keyword>
<evidence type="ECO:0000256" key="4">
    <source>
        <dbReference type="ARBA" id="ARBA00022692"/>
    </source>
</evidence>
<keyword evidence="3 8" id="KW-0813">Transport</keyword>
<proteinExistence type="inferred from homology"/>
<evidence type="ECO:0000256" key="7">
    <source>
        <dbReference type="ARBA" id="ARBA00023136"/>
    </source>
</evidence>
<gene>
    <name evidence="11" type="ORF">ACJMK2_009184</name>
</gene>
<keyword evidence="5" id="KW-0677">Repeat</keyword>
<comment type="similarity">
    <text evidence="2 8">Belongs to the MIP/aquaporin (TC 1.A.8) family.</text>
</comment>
<feature type="transmembrane region" description="Helical" evidence="10">
    <location>
        <begin position="96"/>
        <end position="118"/>
    </location>
</feature>
<keyword evidence="12" id="KW-1185">Reference proteome</keyword>
<organism evidence="11 12">
    <name type="scientific">Sinanodonta woodiana</name>
    <name type="common">Chinese pond mussel</name>
    <name type="synonym">Anodonta woodiana</name>
    <dbReference type="NCBI Taxonomy" id="1069815"/>
    <lineage>
        <taxon>Eukaryota</taxon>
        <taxon>Metazoa</taxon>
        <taxon>Spiralia</taxon>
        <taxon>Lophotrochozoa</taxon>
        <taxon>Mollusca</taxon>
        <taxon>Bivalvia</taxon>
        <taxon>Autobranchia</taxon>
        <taxon>Heteroconchia</taxon>
        <taxon>Palaeoheterodonta</taxon>
        <taxon>Unionida</taxon>
        <taxon>Unionoidea</taxon>
        <taxon>Unionidae</taxon>
        <taxon>Unioninae</taxon>
        <taxon>Sinanodonta</taxon>
    </lineage>
</organism>
<dbReference type="CDD" id="cd00333">
    <property type="entry name" value="MIP"/>
    <property type="match status" value="1"/>
</dbReference>
<feature type="region of interest" description="Disordered" evidence="9">
    <location>
        <begin position="363"/>
        <end position="382"/>
    </location>
</feature>